<reference evidence="3 4" key="1">
    <citation type="journal article" date="2023" name="Plants (Basel)">
        <title>Bridging the Gap: Combining Genomics and Transcriptomics Approaches to Understand Stylosanthes scabra, an Orphan Legume from the Brazilian Caatinga.</title>
        <authorList>
            <person name="Ferreira-Neto J.R.C."/>
            <person name="da Silva M.D."/>
            <person name="Binneck E."/>
            <person name="de Melo N.F."/>
            <person name="da Silva R.H."/>
            <person name="de Melo A.L.T.M."/>
            <person name="Pandolfi V."/>
            <person name="Bustamante F.O."/>
            <person name="Brasileiro-Vidal A.C."/>
            <person name="Benko-Iseppon A.M."/>
        </authorList>
    </citation>
    <scope>NUCLEOTIDE SEQUENCE [LARGE SCALE GENOMIC DNA]</scope>
    <source>
        <tissue evidence="3">Leaves</tissue>
    </source>
</reference>
<proteinExistence type="predicted"/>
<accession>A0ABU6Q4H9</accession>
<organism evidence="3 4">
    <name type="scientific">Stylosanthes scabra</name>
    <dbReference type="NCBI Taxonomy" id="79078"/>
    <lineage>
        <taxon>Eukaryota</taxon>
        <taxon>Viridiplantae</taxon>
        <taxon>Streptophyta</taxon>
        <taxon>Embryophyta</taxon>
        <taxon>Tracheophyta</taxon>
        <taxon>Spermatophyta</taxon>
        <taxon>Magnoliopsida</taxon>
        <taxon>eudicotyledons</taxon>
        <taxon>Gunneridae</taxon>
        <taxon>Pentapetalae</taxon>
        <taxon>rosids</taxon>
        <taxon>fabids</taxon>
        <taxon>Fabales</taxon>
        <taxon>Fabaceae</taxon>
        <taxon>Papilionoideae</taxon>
        <taxon>50 kb inversion clade</taxon>
        <taxon>dalbergioids sensu lato</taxon>
        <taxon>Dalbergieae</taxon>
        <taxon>Pterocarpus clade</taxon>
        <taxon>Stylosanthes</taxon>
    </lineage>
</organism>
<feature type="region of interest" description="Disordered" evidence="1">
    <location>
        <begin position="108"/>
        <end position="131"/>
    </location>
</feature>
<evidence type="ECO:0000313" key="4">
    <source>
        <dbReference type="Proteomes" id="UP001341840"/>
    </source>
</evidence>
<name>A0ABU6Q4H9_9FABA</name>
<keyword evidence="4" id="KW-1185">Reference proteome</keyword>
<dbReference type="Pfam" id="PF04043">
    <property type="entry name" value="PMEI"/>
    <property type="match status" value="1"/>
</dbReference>
<evidence type="ECO:0000259" key="2">
    <source>
        <dbReference type="Pfam" id="PF04043"/>
    </source>
</evidence>
<feature type="compositionally biased region" description="Acidic residues" evidence="1">
    <location>
        <begin position="121"/>
        <end position="131"/>
    </location>
</feature>
<dbReference type="Proteomes" id="UP001341840">
    <property type="component" value="Unassembled WGS sequence"/>
</dbReference>
<protein>
    <recommendedName>
        <fullName evidence="2">Pectinesterase inhibitor domain-containing protein</fullName>
    </recommendedName>
</protein>
<sequence length="131" mass="14543">MDGCKEVMESALRSIDLFSDVLHSNNDINSVQTQSPDLKNWLSSVISYQQSCVDIITAKDGNEGELKIKEELQKQSLDRVEKLFVITLDIVTGLAKIVQDLGLNIETKPSSSDSARVLREEEGDDDNEGFP</sequence>
<dbReference type="InterPro" id="IPR006501">
    <property type="entry name" value="Pectinesterase_inhib_dom"/>
</dbReference>
<dbReference type="Gene3D" id="1.20.140.40">
    <property type="entry name" value="Invertase/pectin methylesterase inhibitor family protein"/>
    <property type="match status" value="1"/>
</dbReference>
<gene>
    <name evidence="3" type="ORF">PIB30_007404</name>
</gene>
<comment type="caution">
    <text evidence="3">The sequence shown here is derived from an EMBL/GenBank/DDBJ whole genome shotgun (WGS) entry which is preliminary data.</text>
</comment>
<feature type="domain" description="Pectinesterase inhibitor" evidence="2">
    <location>
        <begin position="3"/>
        <end position="90"/>
    </location>
</feature>
<evidence type="ECO:0000313" key="3">
    <source>
        <dbReference type="EMBL" id="MED6106743.1"/>
    </source>
</evidence>
<dbReference type="EMBL" id="JASCZI010000016">
    <property type="protein sequence ID" value="MED6106743.1"/>
    <property type="molecule type" value="Genomic_DNA"/>
</dbReference>
<dbReference type="InterPro" id="IPR035513">
    <property type="entry name" value="Invertase/methylesterase_inhib"/>
</dbReference>
<evidence type="ECO:0000256" key="1">
    <source>
        <dbReference type="SAM" id="MobiDB-lite"/>
    </source>
</evidence>